<feature type="region of interest" description="Disordered" evidence="1">
    <location>
        <begin position="122"/>
        <end position="142"/>
    </location>
</feature>
<sequence length="309" mass="32971">MANSYISKPRIASTVQQHIHAPANNSNQEPLCLLVPAAAKRARAASMGEKDKSMLPSTQHNQHHIYKQHIFRPSLLHHSTTPDNNYTSTSYYSTTNLTKSNGSIPSTASVLKPIRISANSTTTSHIPNTIQDHQPKQSMPTPAPVANSLYHGAQQLASSLLCQEQLPSCLPALSQPEASGLDVLASVSLLDAISTDPSTSSGTASSPSTVCNIPTRRMLTMDNQVNETAHNFLTKHALENGEIDEATTLGSILADPALRNKLFMSAAAGSSKSGNSSGLKTTRQPSDQYMRLGKEMGQSPSTSTAEKAD</sequence>
<feature type="compositionally biased region" description="Polar residues" evidence="1">
    <location>
        <begin position="298"/>
        <end position="309"/>
    </location>
</feature>
<feature type="region of interest" description="Disordered" evidence="1">
    <location>
        <begin position="267"/>
        <end position="309"/>
    </location>
</feature>
<evidence type="ECO:0000313" key="2">
    <source>
        <dbReference type="Proteomes" id="UP000887574"/>
    </source>
</evidence>
<reference evidence="3" key="1">
    <citation type="submission" date="2022-11" db="UniProtKB">
        <authorList>
            <consortium name="WormBaseParasite"/>
        </authorList>
    </citation>
    <scope>IDENTIFICATION</scope>
</reference>
<dbReference type="AlphaFoldDB" id="A0A915E1N2"/>
<evidence type="ECO:0000256" key="1">
    <source>
        <dbReference type="SAM" id="MobiDB-lite"/>
    </source>
</evidence>
<dbReference type="Proteomes" id="UP000887574">
    <property type="component" value="Unplaced"/>
</dbReference>
<feature type="compositionally biased region" description="Low complexity" evidence="1">
    <location>
        <begin position="267"/>
        <end position="278"/>
    </location>
</feature>
<proteinExistence type="predicted"/>
<keyword evidence="2" id="KW-1185">Reference proteome</keyword>
<dbReference type="WBParaSite" id="jg25999">
    <property type="protein sequence ID" value="jg25999"/>
    <property type="gene ID" value="jg25999"/>
</dbReference>
<protein>
    <submittedName>
        <fullName evidence="3">Uncharacterized protein</fullName>
    </submittedName>
</protein>
<feature type="compositionally biased region" description="Polar residues" evidence="1">
    <location>
        <begin position="122"/>
        <end position="140"/>
    </location>
</feature>
<name>A0A915E1N2_9BILA</name>
<evidence type="ECO:0000313" key="3">
    <source>
        <dbReference type="WBParaSite" id="jg25999"/>
    </source>
</evidence>
<accession>A0A915E1N2</accession>
<organism evidence="2 3">
    <name type="scientific">Ditylenchus dipsaci</name>
    <dbReference type="NCBI Taxonomy" id="166011"/>
    <lineage>
        <taxon>Eukaryota</taxon>
        <taxon>Metazoa</taxon>
        <taxon>Ecdysozoa</taxon>
        <taxon>Nematoda</taxon>
        <taxon>Chromadorea</taxon>
        <taxon>Rhabditida</taxon>
        <taxon>Tylenchina</taxon>
        <taxon>Tylenchomorpha</taxon>
        <taxon>Sphaerularioidea</taxon>
        <taxon>Anguinidae</taxon>
        <taxon>Anguininae</taxon>
        <taxon>Ditylenchus</taxon>
    </lineage>
</organism>